<comment type="caution">
    <text evidence="1">The sequence shown here is derived from an EMBL/GenBank/DDBJ whole genome shotgun (WGS) entry which is preliminary data.</text>
</comment>
<organism evidence="1 2">
    <name type="scientific">Stylosanthes scabra</name>
    <dbReference type="NCBI Taxonomy" id="79078"/>
    <lineage>
        <taxon>Eukaryota</taxon>
        <taxon>Viridiplantae</taxon>
        <taxon>Streptophyta</taxon>
        <taxon>Embryophyta</taxon>
        <taxon>Tracheophyta</taxon>
        <taxon>Spermatophyta</taxon>
        <taxon>Magnoliopsida</taxon>
        <taxon>eudicotyledons</taxon>
        <taxon>Gunneridae</taxon>
        <taxon>Pentapetalae</taxon>
        <taxon>rosids</taxon>
        <taxon>fabids</taxon>
        <taxon>Fabales</taxon>
        <taxon>Fabaceae</taxon>
        <taxon>Papilionoideae</taxon>
        <taxon>50 kb inversion clade</taxon>
        <taxon>dalbergioids sensu lato</taxon>
        <taxon>Dalbergieae</taxon>
        <taxon>Pterocarpus clade</taxon>
        <taxon>Stylosanthes</taxon>
    </lineage>
</organism>
<feature type="non-terminal residue" evidence="1">
    <location>
        <position position="95"/>
    </location>
</feature>
<accession>A0ABU6SIL7</accession>
<evidence type="ECO:0000313" key="1">
    <source>
        <dbReference type="EMBL" id="MED6136171.1"/>
    </source>
</evidence>
<dbReference type="Proteomes" id="UP001341840">
    <property type="component" value="Unassembled WGS sequence"/>
</dbReference>
<sequence length="95" mass="10715">METVSTLQRRFLVTGFMCIVDDRRQRRHLVIRMRLLMSQQWQRRRCALLQRLTVTNFAGSGLAEDDAAVATAHIAPIKVGDTLWLGCGGGQPSNF</sequence>
<keyword evidence="2" id="KW-1185">Reference proteome</keyword>
<proteinExistence type="predicted"/>
<reference evidence="1 2" key="1">
    <citation type="journal article" date="2023" name="Plants (Basel)">
        <title>Bridging the Gap: Combining Genomics and Transcriptomics Approaches to Understand Stylosanthes scabra, an Orphan Legume from the Brazilian Caatinga.</title>
        <authorList>
            <person name="Ferreira-Neto J.R.C."/>
            <person name="da Silva M.D."/>
            <person name="Binneck E."/>
            <person name="de Melo N.F."/>
            <person name="da Silva R.H."/>
            <person name="de Melo A.L.T.M."/>
            <person name="Pandolfi V."/>
            <person name="Bustamante F.O."/>
            <person name="Brasileiro-Vidal A.C."/>
            <person name="Benko-Iseppon A.M."/>
        </authorList>
    </citation>
    <scope>NUCLEOTIDE SEQUENCE [LARGE SCALE GENOMIC DNA]</scope>
    <source>
        <tissue evidence="1">Leaves</tissue>
    </source>
</reference>
<gene>
    <name evidence="1" type="ORF">PIB30_053572</name>
</gene>
<name>A0ABU6SIL7_9FABA</name>
<evidence type="ECO:0000313" key="2">
    <source>
        <dbReference type="Proteomes" id="UP001341840"/>
    </source>
</evidence>
<protein>
    <submittedName>
        <fullName evidence="1">Uncharacterized protein</fullName>
    </submittedName>
</protein>
<dbReference type="EMBL" id="JASCZI010060814">
    <property type="protein sequence ID" value="MED6136171.1"/>
    <property type="molecule type" value="Genomic_DNA"/>
</dbReference>